<organism evidence="1 2">
    <name type="scientific">Streptomyces malaysiensis</name>
    <dbReference type="NCBI Taxonomy" id="92644"/>
    <lineage>
        <taxon>Bacteria</taxon>
        <taxon>Bacillati</taxon>
        <taxon>Actinomycetota</taxon>
        <taxon>Actinomycetes</taxon>
        <taxon>Kitasatosporales</taxon>
        <taxon>Streptomycetaceae</taxon>
        <taxon>Streptomyces</taxon>
        <taxon>Streptomyces violaceusniger group</taxon>
    </lineage>
</organism>
<keyword evidence="2" id="KW-1185">Reference proteome</keyword>
<evidence type="ECO:0000313" key="1">
    <source>
        <dbReference type="EMBL" id="PNG97078.1"/>
    </source>
</evidence>
<dbReference type="KEGG" id="smal:SMALA_2391"/>
<accession>A0A291SP41</accession>
<dbReference type="EMBL" id="LJIW01000001">
    <property type="protein sequence ID" value="PNG97078.1"/>
    <property type="molecule type" value="Genomic_DNA"/>
</dbReference>
<dbReference type="PROSITE" id="PS51318">
    <property type="entry name" value="TAT"/>
    <property type="match status" value="1"/>
</dbReference>
<name>A0A291SP41_STRMQ</name>
<dbReference type="Proteomes" id="UP000236520">
    <property type="component" value="Unassembled WGS sequence"/>
</dbReference>
<dbReference type="RefSeq" id="WP_099013627.1">
    <property type="nucleotide sequence ID" value="NZ_BAAAHF010000001.1"/>
</dbReference>
<evidence type="ECO:0000313" key="2">
    <source>
        <dbReference type="Proteomes" id="UP000236520"/>
    </source>
</evidence>
<dbReference type="GeneID" id="303177353"/>
<sequence length="181" mass="18910">MRNRRRALGALTALLMAAPAAQAAPAVPDRPSPRPGSGPAAWGERPDGPRVPMLWTDDLTIDRTGDVTPDGSVSLYGSYRCVPGESENVRASVLITLAQGQERHGLGGHNAVCDGQRHRWVIDGADVGRYGPGPADAEGTLLKFDDGGSVVPLPRTTVGVEREVRLVASRGTSSVPTAVDG</sequence>
<dbReference type="AlphaFoldDB" id="A0A291SP41"/>
<gene>
    <name evidence="1" type="ORF">SMF913_13103</name>
</gene>
<dbReference type="Pfam" id="PF19816">
    <property type="entry name" value="DUF6299"/>
    <property type="match status" value="1"/>
</dbReference>
<reference evidence="1 2" key="1">
    <citation type="submission" date="2015-09" db="EMBL/GenBank/DDBJ databases">
        <title>Genome sequence, genome mining and natural product profiling of a biocontrol bacterium Streptomyces malaysiensis F913.</title>
        <authorList>
            <person name="Xu Y."/>
            <person name="Wei J."/>
            <person name="Xie J."/>
            <person name="Li T."/>
            <person name="Zhou Z."/>
        </authorList>
    </citation>
    <scope>NUCLEOTIDE SEQUENCE [LARGE SCALE GENOMIC DNA]</scope>
    <source>
        <strain evidence="1 2">F913</strain>
    </source>
</reference>
<dbReference type="InterPro" id="IPR046266">
    <property type="entry name" value="DUF6299"/>
</dbReference>
<proteinExistence type="predicted"/>
<comment type="caution">
    <text evidence="1">The sequence shown here is derived from an EMBL/GenBank/DDBJ whole genome shotgun (WGS) entry which is preliminary data.</text>
</comment>
<dbReference type="InterPro" id="IPR006311">
    <property type="entry name" value="TAT_signal"/>
</dbReference>
<protein>
    <submittedName>
        <fullName evidence="1">Uncharacterized protein</fullName>
    </submittedName>
</protein>